<dbReference type="Gene3D" id="3.40.50.150">
    <property type="entry name" value="Vaccinia Virus protein VP39"/>
    <property type="match status" value="1"/>
</dbReference>
<protein>
    <recommendedName>
        <fullName evidence="4">Class I SAM-dependent methyltransferase</fullName>
    </recommendedName>
</protein>
<feature type="transmembrane region" description="Helical" evidence="1">
    <location>
        <begin position="39"/>
        <end position="68"/>
    </location>
</feature>
<dbReference type="SUPFAM" id="SSF53335">
    <property type="entry name" value="S-adenosyl-L-methionine-dependent methyltransferases"/>
    <property type="match status" value="1"/>
</dbReference>
<dbReference type="KEGG" id="rul:UC8_28800"/>
<dbReference type="RefSeq" id="WP_068132072.1">
    <property type="nucleotide sequence ID" value="NZ_CP042914.1"/>
</dbReference>
<evidence type="ECO:0008006" key="4">
    <source>
        <dbReference type="Google" id="ProtNLM"/>
    </source>
</evidence>
<dbReference type="AlphaFoldDB" id="A0A5B9QSJ1"/>
<keyword evidence="1" id="KW-0472">Membrane</keyword>
<keyword evidence="1" id="KW-0812">Transmembrane</keyword>
<dbReference type="Proteomes" id="UP000325286">
    <property type="component" value="Chromosome"/>
</dbReference>
<name>A0A5B9QSJ1_9BACT</name>
<dbReference type="InterPro" id="IPR029063">
    <property type="entry name" value="SAM-dependent_MTases_sf"/>
</dbReference>
<proteinExistence type="predicted"/>
<dbReference type="EMBL" id="CP042914">
    <property type="protein sequence ID" value="QEG40862.1"/>
    <property type="molecule type" value="Genomic_DNA"/>
</dbReference>
<evidence type="ECO:0000313" key="3">
    <source>
        <dbReference type="Proteomes" id="UP000325286"/>
    </source>
</evidence>
<keyword evidence="3" id="KW-1185">Reference proteome</keyword>
<evidence type="ECO:0000256" key="1">
    <source>
        <dbReference type="SAM" id="Phobius"/>
    </source>
</evidence>
<keyword evidence="1" id="KW-1133">Transmembrane helix</keyword>
<accession>A0A5B9QSJ1</accession>
<evidence type="ECO:0000313" key="2">
    <source>
        <dbReference type="EMBL" id="QEG40862.1"/>
    </source>
</evidence>
<sequence length="286" mass="32044">MKIPFRFQAVTLGAFHTAFLGTPVRTVFAGTVLFAGLVIVLRGFGVSDVWCASLPTATLVIVSAAILYDRNEKHYRQIEAMVRLANALNLKAPLPPLRAWRLAPDAGAILVQWLRRKPPQNVVEIGCGVSTILTASILKEQGSGTVYALEHDADQAMRCRQQLELMNLDGHAKVIHAPLVDHFIDGKHWRWYDLAEWSDAIDIDLLLVDGPPVWTQPAARYPALPLLYDRFTPDCVVLMDDANRRSERAVLARWKREFSQWTWKDELTEDGLLVGTQGVVQQGLRS</sequence>
<dbReference type="Pfam" id="PF13578">
    <property type="entry name" value="Methyltransf_24"/>
    <property type="match status" value="1"/>
</dbReference>
<dbReference type="OrthoDB" id="9795498at2"/>
<gene>
    <name evidence="2" type="ORF">UC8_28800</name>
</gene>
<reference evidence="2 3" key="1">
    <citation type="submission" date="2019-08" db="EMBL/GenBank/DDBJ databases">
        <title>Deep-cultivation of Planctomycetes and their phenomic and genomic characterization uncovers novel biology.</title>
        <authorList>
            <person name="Wiegand S."/>
            <person name="Jogler M."/>
            <person name="Boedeker C."/>
            <person name="Pinto D."/>
            <person name="Vollmers J."/>
            <person name="Rivas-Marin E."/>
            <person name="Kohn T."/>
            <person name="Peeters S.H."/>
            <person name="Heuer A."/>
            <person name="Rast P."/>
            <person name="Oberbeckmann S."/>
            <person name="Bunk B."/>
            <person name="Jeske O."/>
            <person name="Meyerdierks A."/>
            <person name="Storesund J.E."/>
            <person name="Kallscheuer N."/>
            <person name="Luecker S."/>
            <person name="Lage O.M."/>
            <person name="Pohl T."/>
            <person name="Merkel B.J."/>
            <person name="Hornburger P."/>
            <person name="Mueller R.-W."/>
            <person name="Bruemmer F."/>
            <person name="Labrenz M."/>
            <person name="Spormann A.M."/>
            <person name="Op den Camp H."/>
            <person name="Overmann J."/>
            <person name="Amann R."/>
            <person name="Jetten M.S.M."/>
            <person name="Mascher T."/>
            <person name="Medema M.H."/>
            <person name="Devos D.P."/>
            <person name="Kaster A.-K."/>
            <person name="Ovreas L."/>
            <person name="Rohde M."/>
            <person name="Galperin M.Y."/>
            <person name="Jogler C."/>
        </authorList>
    </citation>
    <scope>NUCLEOTIDE SEQUENCE [LARGE SCALE GENOMIC DNA]</scope>
    <source>
        <strain evidence="2 3">UC8</strain>
    </source>
</reference>
<organism evidence="2 3">
    <name type="scientific">Roseimaritima ulvae</name>
    <dbReference type="NCBI Taxonomy" id="980254"/>
    <lineage>
        <taxon>Bacteria</taxon>
        <taxon>Pseudomonadati</taxon>
        <taxon>Planctomycetota</taxon>
        <taxon>Planctomycetia</taxon>
        <taxon>Pirellulales</taxon>
        <taxon>Pirellulaceae</taxon>
        <taxon>Roseimaritima</taxon>
    </lineage>
</organism>